<dbReference type="PROSITE" id="PS51257">
    <property type="entry name" value="PROKAR_LIPOPROTEIN"/>
    <property type="match status" value="1"/>
</dbReference>
<evidence type="ECO:0000256" key="1">
    <source>
        <dbReference type="SAM" id="MobiDB-lite"/>
    </source>
</evidence>
<dbReference type="AlphaFoldDB" id="A0A841AQZ0"/>
<evidence type="ECO:0000313" key="5">
    <source>
        <dbReference type="Proteomes" id="UP000580861"/>
    </source>
</evidence>
<feature type="chain" id="PRO_5032842055" evidence="2">
    <location>
        <begin position="21"/>
        <end position="202"/>
    </location>
</feature>
<feature type="region of interest" description="Disordered" evidence="1">
    <location>
        <begin position="49"/>
        <end position="92"/>
    </location>
</feature>
<comment type="caution">
    <text evidence="4">The sequence shown here is derived from an EMBL/GenBank/DDBJ whole genome shotgun (WGS) entry which is preliminary data.</text>
</comment>
<dbReference type="Proteomes" id="UP000580861">
    <property type="component" value="Unassembled WGS sequence"/>
</dbReference>
<evidence type="ECO:0000313" key="4">
    <source>
        <dbReference type="EMBL" id="MBB5850306.1"/>
    </source>
</evidence>
<proteinExistence type="predicted"/>
<keyword evidence="2" id="KW-0732">Signal</keyword>
<dbReference type="RefSeq" id="WP_184891586.1">
    <property type="nucleotide sequence ID" value="NZ_JACHMX010000001.1"/>
</dbReference>
<sequence length="202" mass="20555">MRILCVVAALVLLGVTGCQADVSGKPEPDGDGFVVKDGSRLRFRPVVAELPPSPATGSAANRQATDPAGQQAAAAALDCSQGPDPLDGRDDPALPLVSCDRAQGTKYLLGPAFLTGADLSKANAQLDQSGSSIIALSFTDSGARAWADWTAANVGKQVAIVLKSTVLTAPSIQSAITGGETQITGKYTLPEARQLARDIAGG</sequence>
<feature type="domain" description="SecDF P1 head subdomain" evidence="3">
    <location>
        <begin position="102"/>
        <end position="199"/>
    </location>
</feature>
<dbReference type="Gene3D" id="3.30.1360.200">
    <property type="match status" value="1"/>
</dbReference>
<evidence type="ECO:0000256" key="2">
    <source>
        <dbReference type="SAM" id="SignalP"/>
    </source>
</evidence>
<feature type="signal peptide" evidence="2">
    <location>
        <begin position="1"/>
        <end position="20"/>
    </location>
</feature>
<reference evidence="4 5" key="1">
    <citation type="submission" date="2020-08" db="EMBL/GenBank/DDBJ databases">
        <title>Sequencing the genomes of 1000 actinobacteria strains.</title>
        <authorList>
            <person name="Klenk H.-P."/>
        </authorList>
    </citation>
    <scope>NUCLEOTIDE SEQUENCE [LARGE SCALE GENOMIC DNA]</scope>
    <source>
        <strain evidence="4 5">DSM 45272</strain>
    </source>
</reference>
<dbReference type="Pfam" id="PF22599">
    <property type="entry name" value="SecDF_P1_head"/>
    <property type="match status" value="1"/>
</dbReference>
<dbReference type="InterPro" id="IPR054384">
    <property type="entry name" value="SecDF_P1_head"/>
</dbReference>
<protein>
    <submittedName>
        <fullName evidence="4">Preprotein translocase subunit SecD</fullName>
    </submittedName>
</protein>
<organism evidence="4 5">
    <name type="scientific">Amycolatopsis umgeniensis</name>
    <dbReference type="NCBI Taxonomy" id="336628"/>
    <lineage>
        <taxon>Bacteria</taxon>
        <taxon>Bacillati</taxon>
        <taxon>Actinomycetota</taxon>
        <taxon>Actinomycetes</taxon>
        <taxon>Pseudonocardiales</taxon>
        <taxon>Pseudonocardiaceae</taxon>
        <taxon>Amycolatopsis</taxon>
    </lineage>
</organism>
<keyword evidence="5" id="KW-1185">Reference proteome</keyword>
<gene>
    <name evidence="4" type="ORF">HDA45_000393</name>
</gene>
<evidence type="ECO:0000259" key="3">
    <source>
        <dbReference type="Pfam" id="PF22599"/>
    </source>
</evidence>
<accession>A0A841AQZ0</accession>
<feature type="compositionally biased region" description="Low complexity" evidence="1">
    <location>
        <begin position="63"/>
        <end position="76"/>
    </location>
</feature>
<dbReference type="EMBL" id="JACHMX010000001">
    <property type="protein sequence ID" value="MBB5850306.1"/>
    <property type="molecule type" value="Genomic_DNA"/>
</dbReference>
<name>A0A841AQZ0_9PSEU</name>